<organism evidence="1 2">
    <name type="scientific">Mycolicibacterium gilvum</name>
    <dbReference type="NCBI Taxonomy" id="1804"/>
    <lineage>
        <taxon>Bacteria</taxon>
        <taxon>Bacillati</taxon>
        <taxon>Actinomycetota</taxon>
        <taxon>Actinomycetes</taxon>
        <taxon>Mycobacteriales</taxon>
        <taxon>Mycobacteriaceae</taxon>
        <taxon>Mycolicibacterium</taxon>
    </lineage>
</organism>
<gene>
    <name evidence="1" type="ORF">NCTC10742_05911</name>
</gene>
<accession>A0A379MLS9</accession>
<reference evidence="1 2" key="1">
    <citation type="submission" date="2018-06" db="EMBL/GenBank/DDBJ databases">
        <authorList>
            <consortium name="Pathogen Informatics"/>
            <person name="Doyle S."/>
        </authorList>
    </citation>
    <scope>NUCLEOTIDE SEQUENCE [LARGE SCALE GENOMIC DNA]</scope>
    <source>
        <strain evidence="1 2">NCTC10742</strain>
    </source>
</reference>
<sequence length="248" mass="27472">MTTPEGADGAAWRVELERWHAELANTIDQASLWAREFHVSPADASSPPTYPLMRYADKLEQVGAALKMLCANASLDPPVLAWDRTTSRATSMVGIPGRDPDWRDADYAEGGQYLVFMRPSWRNPEIQTAQQHWRTALSLAAPSVLEREFGIPQLDTYAEQAQALFDIAHDTVRAAFRDSVAATYGRIWARMTDENGSVRALVAWLKALTEWGCSVEECEAVLRDIEVIDPQAVATCRAAHAAWLADTA</sequence>
<proteinExistence type="predicted"/>
<dbReference type="AlphaFoldDB" id="A0A379MLS9"/>
<dbReference type="RefSeq" id="WP_115329183.1">
    <property type="nucleotide sequence ID" value="NZ_JACKST010000143.1"/>
</dbReference>
<dbReference type="EMBL" id="UGQM01000004">
    <property type="protein sequence ID" value="SUE32548.1"/>
    <property type="molecule type" value="Genomic_DNA"/>
</dbReference>
<protein>
    <submittedName>
        <fullName evidence="1">Uncharacterized protein</fullName>
    </submittedName>
</protein>
<evidence type="ECO:0000313" key="1">
    <source>
        <dbReference type="EMBL" id="SUE32548.1"/>
    </source>
</evidence>
<dbReference type="Proteomes" id="UP000254291">
    <property type="component" value="Unassembled WGS sequence"/>
</dbReference>
<evidence type="ECO:0000313" key="2">
    <source>
        <dbReference type="Proteomes" id="UP000254291"/>
    </source>
</evidence>
<name>A0A379MLS9_9MYCO</name>